<evidence type="ECO:0000256" key="11">
    <source>
        <dbReference type="SAM" id="SignalP"/>
    </source>
</evidence>
<evidence type="ECO:0000256" key="6">
    <source>
        <dbReference type="ARBA" id="ARBA00022729"/>
    </source>
</evidence>
<keyword evidence="4" id="KW-1134">Transmembrane beta strand</keyword>
<keyword evidence="6 11" id="KW-0732">Signal</keyword>
<dbReference type="Pfam" id="PF13609">
    <property type="entry name" value="Porin_4"/>
    <property type="match status" value="1"/>
</dbReference>
<name>A0A7V8FZV5_9BURK</name>
<evidence type="ECO:0000256" key="7">
    <source>
        <dbReference type="ARBA" id="ARBA00023065"/>
    </source>
</evidence>
<proteinExistence type="predicted"/>
<dbReference type="PANTHER" id="PTHR34501:SF9">
    <property type="entry name" value="MAJOR OUTER MEMBRANE PROTEIN P.IA"/>
    <property type="match status" value="1"/>
</dbReference>
<keyword evidence="8" id="KW-0626">Porin</keyword>
<dbReference type="InterPro" id="IPR050298">
    <property type="entry name" value="Gram-neg_bact_OMP"/>
</dbReference>
<dbReference type="Proteomes" id="UP000462435">
    <property type="component" value="Unassembled WGS sequence"/>
</dbReference>
<evidence type="ECO:0000256" key="10">
    <source>
        <dbReference type="ARBA" id="ARBA00023237"/>
    </source>
</evidence>
<evidence type="ECO:0000256" key="8">
    <source>
        <dbReference type="ARBA" id="ARBA00023114"/>
    </source>
</evidence>
<evidence type="ECO:0000256" key="4">
    <source>
        <dbReference type="ARBA" id="ARBA00022452"/>
    </source>
</evidence>
<accession>A0A7V8FZV5</accession>
<keyword evidence="3" id="KW-0813">Transport</keyword>
<evidence type="ECO:0000256" key="2">
    <source>
        <dbReference type="ARBA" id="ARBA00011233"/>
    </source>
</evidence>
<dbReference type="EMBL" id="WNDX01000007">
    <property type="protein sequence ID" value="KAF1047995.1"/>
    <property type="molecule type" value="Genomic_DNA"/>
</dbReference>
<dbReference type="SUPFAM" id="SSF56935">
    <property type="entry name" value="Porins"/>
    <property type="match status" value="1"/>
</dbReference>
<dbReference type="InterPro" id="IPR033900">
    <property type="entry name" value="Gram_neg_porin_domain"/>
</dbReference>
<gene>
    <name evidence="13" type="ORF">GAK35_00415</name>
</gene>
<evidence type="ECO:0000256" key="9">
    <source>
        <dbReference type="ARBA" id="ARBA00023136"/>
    </source>
</evidence>
<protein>
    <submittedName>
        <fullName evidence="13">Outer membrane porin protein 32</fullName>
    </submittedName>
</protein>
<organism evidence="13 14">
    <name type="scientific">Herbaspirillum frisingense</name>
    <dbReference type="NCBI Taxonomy" id="92645"/>
    <lineage>
        <taxon>Bacteria</taxon>
        <taxon>Pseudomonadati</taxon>
        <taxon>Pseudomonadota</taxon>
        <taxon>Betaproteobacteria</taxon>
        <taxon>Burkholderiales</taxon>
        <taxon>Oxalobacteraceae</taxon>
        <taxon>Herbaspirillum</taxon>
    </lineage>
</organism>
<feature type="chain" id="PRO_5030926276" evidence="11">
    <location>
        <begin position="21"/>
        <end position="327"/>
    </location>
</feature>
<dbReference type="PANTHER" id="PTHR34501">
    <property type="entry name" value="PROTEIN YDDL-RELATED"/>
    <property type="match status" value="1"/>
</dbReference>
<dbReference type="AlphaFoldDB" id="A0A7V8FZV5"/>
<feature type="signal peptide" evidence="11">
    <location>
        <begin position="1"/>
        <end position="20"/>
    </location>
</feature>
<keyword evidence="10" id="KW-0998">Cell outer membrane</keyword>
<evidence type="ECO:0000256" key="5">
    <source>
        <dbReference type="ARBA" id="ARBA00022692"/>
    </source>
</evidence>
<dbReference type="GO" id="GO:0046930">
    <property type="term" value="C:pore complex"/>
    <property type="evidence" value="ECO:0007669"/>
    <property type="project" value="UniProtKB-KW"/>
</dbReference>
<comment type="subunit">
    <text evidence="2">Homotrimer.</text>
</comment>
<dbReference type="Gene3D" id="2.40.160.10">
    <property type="entry name" value="Porin"/>
    <property type="match status" value="1"/>
</dbReference>
<evidence type="ECO:0000259" key="12">
    <source>
        <dbReference type="Pfam" id="PF13609"/>
    </source>
</evidence>
<reference evidence="14" key="1">
    <citation type="journal article" date="2020" name="MBio">
        <title>Horizontal gene transfer to a defensive symbiont with a reduced genome amongst a multipartite beetle microbiome.</title>
        <authorList>
            <person name="Waterworth S.C."/>
            <person name="Florez L.V."/>
            <person name="Rees E.R."/>
            <person name="Hertweck C."/>
            <person name="Kaltenpoth M."/>
            <person name="Kwan J.C."/>
        </authorList>
    </citation>
    <scope>NUCLEOTIDE SEQUENCE [LARGE SCALE GENOMIC DNA]</scope>
</reference>
<evidence type="ECO:0000256" key="1">
    <source>
        <dbReference type="ARBA" id="ARBA00004571"/>
    </source>
</evidence>
<keyword evidence="5" id="KW-0812">Transmembrane</keyword>
<evidence type="ECO:0000313" key="13">
    <source>
        <dbReference type="EMBL" id="KAF1047995.1"/>
    </source>
</evidence>
<sequence>MKKSLLAFAALATITGAASAQSSVTIYGVVDMGLKVENAGSGTRLSLDSGNQSGSRIGFKGTEDLGGGLKANFVLESGFNADTGAMGASGVLFNRQSYVSLSGGFGEVKLGRIQTVVYSNASVFDPFGDTLAGDSARIFNYGGSRTDNTVNYSYSAANGVNGQLAYSFGEVAGDTSANRTMAGAIGYAAGPLAVVLTHQNTKNATGSDAAKTTLIGGNYNFGLLQPFAAYAINKGVGTLDTRDALIGLNINLTPADVIMTSLMHKYDKFADHRDATQIAVGYTHNLSKRTNLYTSWSRLSNNYAVNYRADRNGSADNLFNVGIRHKF</sequence>
<dbReference type="PRINTS" id="PR00182">
    <property type="entry name" value="ECOLNEIPORIN"/>
</dbReference>
<dbReference type="InterPro" id="IPR001702">
    <property type="entry name" value="Porin_Gram-ve"/>
</dbReference>
<dbReference type="GO" id="GO:0034220">
    <property type="term" value="P:monoatomic ion transmembrane transport"/>
    <property type="evidence" value="ECO:0007669"/>
    <property type="project" value="InterPro"/>
</dbReference>
<keyword evidence="9" id="KW-0472">Membrane</keyword>
<dbReference type="CDD" id="cd00342">
    <property type="entry name" value="gram_neg_porins"/>
    <property type="match status" value="1"/>
</dbReference>
<evidence type="ECO:0000313" key="14">
    <source>
        <dbReference type="Proteomes" id="UP000462435"/>
    </source>
</evidence>
<dbReference type="PRINTS" id="PR00184">
    <property type="entry name" value="NEISSPPORIN"/>
</dbReference>
<feature type="domain" description="Porin" evidence="12">
    <location>
        <begin position="7"/>
        <end position="302"/>
    </location>
</feature>
<dbReference type="InterPro" id="IPR023614">
    <property type="entry name" value="Porin_dom_sf"/>
</dbReference>
<dbReference type="GO" id="GO:0009279">
    <property type="term" value="C:cell outer membrane"/>
    <property type="evidence" value="ECO:0007669"/>
    <property type="project" value="UniProtKB-SubCell"/>
</dbReference>
<comment type="subcellular location">
    <subcellularLocation>
        <location evidence="1">Cell outer membrane</location>
        <topology evidence="1">Multi-pass membrane protein</topology>
    </subcellularLocation>
</comment>
<keyword evidence="7" id="KW-0406">Ion transport</keyword>
<evidence type="ECO:0000256" key="3">
    <source>
        <dbReference type="ARBA" id="ARBA00022448"/>
    </source>
</evidence>
<dbReference type="InterPro" id="IPR002299">
    <property type="entry name" value="Porin_Neis"/>
</dbReference>
<comment type="caution">
    <text evidence="13">The sequence shown here is derived from an EMBL/GenBank/DDBJ whole genome shotgun (WGS) entry which is preliminary data.</text>
</comment>
<dbReference type="GO" id="GO:0015288">
    <property type="term" value="F:porin activity"/>
    <property type="evidence" value="ECO:0007669"/>
    <property type="project" value="UniProtKB-KW"/>
</dbReference>